<dbReference type="EMBL" id="CACRSY010000009">
    <property type="protein sequence ID" value="VYT01038.1"/>
    <property type="molecule type" value="Genomic_DNA"/>
</dbReference>
<sequence length="74" mass="8797">MNKREVNVLHQELEIYREMGIPLYLNGKKSTPKRIEKAYRIAEEGVYMRDYIQDDTGKLKGLSFDFVREEESNI</sequence>
<name>A0A6N2T5R9_BLAHA</name>
<accession>A0A6N2T5R9</accession>
<gene>
    <name evidence="1" type="ORF">BHLFYP23_02448</name>
</gene>
<dbReference type="AlphaFoldDB" id="A0A6N2T5R9"/>
<dbReference type="RefSeq" id="WP_009247165.1">
    <property type="nucleotide sequence ID" value="NZ_CACRSY010000009.1"/>
</dbReference>
<protein>
    <submittedName>
        <fullName evidence="1">Uncharacterized protein</fullName>
    </submittedName>
</protein>
<proteinExistence type="predicted"/>
<reference evidence="1" key="1">
    <citation type="submission" date="2019-11" db="EMBL/GenBank/DDBJ databases">
        <authorList>
            <person name="Feng L."/>
        </authorList>
    </citation>
    <scope>NUCLEOTIDE SEQUENCE</scope>
    <source>
        <strain evidence="1">BhanseniiLFYP23</strain>
    </source>
</reference>
<organism evidence="1">
    <name type="scientific">Blautia hansenii</name>
    <name type="common">Ruminococcus hansenii</name>
    <dbReference type="NCBI Taxonomy" id="1322"/>
    <lineage>
        <taxon>Bacteria</taxon>
        <taxon>Bacillati</taxon>
        <taxon>Bacillota</taxon>
        <taxon>Clostridia</taxon>
        <taxon>Lachnospirales</taxon>
        <taxon>Lachnospiraceae</taxon>
        <taxon>Blautia</taxon>
    </lineage>
</organism>
<evidence type="ECO:0000313" key="1">
    <source>
        <dbReference type="EMBL" id="VYT01038.1"/>
    </source>
</evidence>